<evidence type="ECO:0000313" key="4">
    <source>
        <dbReference type="Proteomes" id="UP000291213"/>
    </source>
</evidence>
<sequence length="313" mass="34196">MWLVGGSLDDVIKEVSRALGDKDFQEGLMKSGLNNQRKVAEILSSHPEILEAAKRVTEVKRESVRRLGELVERAVESLRRVGANPYYAETAEDAREIVGKIVGSGSIVVMSKSMAAEEIGLREHLESMGNEVWETDLGQLLVMLEGVKPMHNVAPAVHMTRERAARIIREKLGIEVDERDVEGMVAAVREFLREKFFKARVGITGANSMSADTGTIVLVENEGNIRLVSSLPPVHVALVPIDKIVPSVWDAVNVALVQAAFAGFWMPVYISLITGPSATGDIEQIKVLGAHGPREVHVVLLDNGRMKAASHPF</sequence>
<keyword evidence="1" id="KW-0408">Iron</keyword>
<dbReference type="PANTHER" id="PTHR47153:SF2">
    <property type="entry name" value="LACTATE UTILIZATION PROTEIN B"/>
    <property type="match status" value="1"/>
</dbReference>
<keyword evidence="1" id="KW-0004">4Fe-4S</keyword>
<evidence type="ECO:0000256" key="1">
    <source>
        <dbReference type="ARBA" id="ARBA00022485"/>
    </source>
</evidence>
<feature type="domain" description="LUD" evidence="2">
    <location>
        <begin position="71"/>
        <end position="301"/>
    </location>
</feature>
<reference evidence="3 4" key="1">
    <citation type="submission" date="2017-02" db="EMBL/GenBank/DDBJ databases">
        <title>isolation and characterization of a novel temperate virus Aeropyrum globular virus 1 infecting hyperthermophilic archaeon Aeropyrum.</title>
        <authorList>
            <person name="Yumiya M."/>
            <person name="Yoshida T."/>
            <person name="Sako Y."/>
        </authorList>
    </citation>
    <scope>NUCLEOTIDE SEQUENCE [LARGE SCALE GENOMIC DNA]</scope>
    <source>
        <strain evidence="3 4">YK1-12-2013</strain>
    </source>
</reference>
<dbReference type="Gene3D" id="3.40.50.10420">
    <property type="entry name" value="NagB/RpiA/CoA transferase-like"/>
    <property type="match status" value="1"/>
</dbReference>
<dbReference type="GO" id="GO:0051539">
    <property type="term" value="F:4 iron, 4 sulfur cluster binding"/>
    <property type="evidence" value="ECO:0007669"/>
    <property type="project" value="UniProtKB-KW"/>
</dbReference>
<evidence type="ECO:0000313" key="3">
    <source>
        <dbReference type="EMBL" id="GBF08371.1"/>
    </source>
</evidence>
<dbReference type="Pfam" id="PF02589">
    <property type="entry name" value="LUD_dom"/>
    <property type="match status" value="1"/>
</dbReference>
<dbReference type="Proteomes" id="UP000291213">
    <property type="component" value="Unassembled WGS sequence"/>
</dbReference>
<evidence type="ECO:0000259" key="2">
    <source>
        <dbReference type="Pfam" id="PF02589"/>
    </source>
</evidence>
<dbReference type="EMBL" id="BDMD01000002">
    <property type="protein sequence ID" value="GBF08371.1"/>
    <property type="molecule type" value="Genomic_DNA"/>
</dbReference>
<dbReference type="PANTHER" id="PTHR47153">
    <property type="entry name" value="LACTATE UTILIZATION PROTEIN B"/>
    <property type="match status" value="1"/>
</dbReference>
<dbReference type="GO" id="GO:0006089">
    <property type="term" value="P:lactate metabolic process"/>
    <property type="evidence" value="ECO:0007669"/>
    <property type="project" value="InterPro"/>
</dbReference>
<dbReference type="InterPro" id="IPR037171">
    <property type="entry name" value="NagB/RpiA_transferase-like"/>
</dbReference>
<organism evidence="3 4">
    <name type="scientific">Aeropyrum pernix</name>
    <dbReference type="NCBI Taxonomy" id="56636"/>
    <lineage>
        <taxon>Archaea</taxon>
        <taxon>Thermoproteota</taxon>
        <taxon>Thermoprotei</taxon>
        <taxon>Desulfurococcales</taxon>
        <taxon>Desulfurococcaceae</taxon>
        <taxon>Aeropyrum</taxon>
    </lineage>
</organism>
<gene>
    <name evidence="3" type="ORF">apy_00960</name>
</gene>
<dbReference type="SUPFAM" id="SSF100950">
    <property type="entry name" value="NagB/RpiA/CoA transferase-like"/>
    <property type="match status" value="1"/>
</dbReference>
<keyword evidence="1" id="KW-0411">Iron-sulfur</keyword>
<name>A0A401H7I8_AERPX</name>
<dbReference type="InterPro" id="IPR003741">
    <property type="entry name" value="LUD_dom"/>
</dbReference>
<proteinExistence type="predicted"/>
<keyword evidence="1" id="KW-0479">Metal-binding</keyword>
<accession>A0A401H7I8</accession>
<dbReference type="InterPro" id="IPR024185">
    <property type="entry name" value="FTHF_cligase-like_sf"/>
</dbReference>
<protein>
    <recommendedName>
        <fullName evidence="2">LUD domain-containing protein</fullName>
    </recommendedName>
</protein>
<dbReference type="AlphaFoldDB" id="A0A401H7I8"/>
<dbReference type="InterPro" id="IPR004452">
    <property type="entry name" value="LutB/LldF"/>
</dbReference>
<comment type="caution">
    <text evidence="3">The sequence shown here is derived from an EMBL/GenBank/DDBJ whole genome shotgun (WGS) entry which is preliminary data.</text>
</comment>